<evidence type="ECO:0000256" key="1">
    <source>
        <dbReference type="ARBA" id="ARBA00001968"/>
    </source>
</evidence>
<feature type="domain" description="DUF1618" evidence="3">
    <location>
        <begin position="239"/>
        <end position="365"/>
    </location>
</feature>
<dbReference type="AlphaFoldDB" id="A0ABC8VQV4"/>
<organism evidence="4 5">
    <name type="scientific">Urochloa decumbens</name>
    <dbReference type="NCBI Taxonomy" id="240449"/>
    <lineage>
        <taxon>Eukaryota</taxon>
        <taxon>Viridiplantae</taxon>
        <taxon>Streptophyta</taxon>
        <taxon>Embryophyta</taxon>
        <taxon>Tracheophyta</taxon>
        <taxon>Spermatophyta</taxon>
        <taxon>Magnoliopsida</taxon>
        <taxon>Liliopsida</taxon>
        <taxon>Poales</taxon>
        <taxon>Poaceae</taxon>
        <taxon>PACMAD clade</taxon>
        <taxon>Panicoideae</taxon>
        <taxon>Panicodae</taxon>
        <taxon>Paniceae</taxon>
        <taxon>Melinidinae</taxon>
        <taxon>Urochloa</taxon>
    </lineage>
</organism>
<dbReference type="InterPro" id="IPR036397">
    <property type="entry name" value="RNaseH_sf"/>
</dbReference>
<dbReference type="Gene3D" id="3.30.420.10">
    <property type="entry name" value="Ribonuclease H-like superfamily/Ribonuclease H"/>
    <property type="match status" value="1"/>
</dbReference>
<evidence type="ECO:0000313" key="5">
    <source>
        <dbReference type="Proteomes" id="UP001497457"/>
    </source>
</evidence>
<dbReference type="EMBL" id="OZ075120">
    <property type="protein sequence ID" value="CAL4895117.1"/>
    <property type="molecule type" value="Genomic_DNA"/>
</dbReference>
<evidence type="ECO:0000259" key="3">
    <source>
        <dbReference type="Pfam" id="PF07762"/>
    </source>
</evidence>
<accession>A0ABC8VQV4</accession>
<evidence type="ECO:0000256" key="2">
    <source>
        <dbReference type="ARBA" id="ARBA00008372"/>
    </source>
</evidence>
<reference evidence="4" key="1">
    <citation type="submission" date="2024-10" db="EMBL/GenBank/DDBJ databases">
        <authorList>
            <person name="Ryan C."/>
        </authorList>
    </citation>
    <scope>NUCLEOTIDE SEQUENCE [LARGE SCALE GENOMIC DNA]</scope>
</reference>
<dbReference type="InterPro" id="IPR011676">
    <property type="entry name" value="DUF1618"/>
</dbReference>
<dbReference type="Proteomes" id="UP001497457">
    <property type="component" value="Chromosome 10rd"/>
</dbReference>
<comment type="cofactor">
    <cofactor evidence="1">
        <name>a divalent metal cation</name>
        <dbReference type="ChEBI" id="CHEBI:60240"/>
    </cofactor>
</comment>
<dbReference type="InterPro" id="IPR012337">
    <property type="entry name" value="RNaseH-like_sf"/>
</dbReference>
<gene>
    <name evidence="4" type="ORF">URODEC1_LOCUS5851</name>
</gene>
<sequence length="795" mass="88283">MAMPWAILGRFVRVPSLPGGEEAEREARAEHAAAVAAGADAQALVPPEHLAEAEGAVAGGPLAEHAAAAEPDFSFRVAPLPRVTVLTAGRGAHPDPESGDDHPCVVSASPSFLLVQFDGPIFFGRMAWSHLVVVRDFLTADGESTASAERVPLRTNPFPVVCNLEGLVIVPSGDGGCDGYTIAELQVQRRCDVATVIYLRSGPGEAEGWRARRVAYPLAAADRRWRPHGAVHVDDTIWWFDLTWGILSCAASLEDAARLAFHELPDGRGLCERDELPPRIHTKRCVSASQGRLRYVEIIGEGGRAARVCMWSRSRNPGGVGWRWDADYSVSFDEIWGDYSYKRTGLTRNVPLLVVVCPSDPHLVYFSLEQRIFGVNVLERRVLRNDPYELADVPGPARPASGRYVVAWDLPLPQAASQVIVPRGRTNMVPSSLPWWYDPQYQYFESLHSYLVDQSTTWVWQQQQQISPSVPLVWQQQMAQMLTSNVPLLPSGSGWRWAQLQRPEAVSFLQQRRLHVDSNDVKIIEVWKDTLQTAFSEITEILTSIRSDKCYLAFDTEFCIPDDVHPLPYEPPTPDAHYTQLQSYVHGGDLVQVGIGIADTEFNLLGGRVFQFNIRFDPSKRSLDHSGVQFLRNSGLKLEEHARRGLPAMEPMAMIVELDLLMNKKVTWVTFNGYHDFGFMINLLTKDPLPQDRNEFLLQVGKYFPSSVDCKFLSKYGDCMEGRVPGKLDEVAAALGAKRSGKGHQAASDALLTLRCFRQLKALAPNFCEKSCGVLYGVCGCQDVLHKRTAVNCSL</sequence>
<dbReference type="InterPro" id="IPR006941">
    <property type="entry name" value="RNase_CAF1"/>
</dbReference>
<comment type="similarity">
    <text evidence="2">Belongs to the CAF1 family.</text>
</comment>
<dbReference type="PANTHER" id="PTHR33086">
    <property type="entry name" value="OS05G0468200 PROTEIN-RELATED"/>
    <property type="match status" value="1"/>
</dbReference>
<dbReference type="PANTHER" id="PTHR33086:SF73">
    <property type="entry name" value="OS01G0245901 PROTEIN"/>
    <property type="match status" value="1"/>
</dbReference>
<dbReference type="SUPFAM" id="SSF53098">
    <property type="entry name" value="Ribonuclease H-like"/>
    <property type="match status" value="1"/>
</dbReference>
<name>A0ABC8VQV4_9POAL</name>
<dbReference type="Pfam" id="PF04857">
    <property type="entry name" value="CAF1"/>
    <property type="match status" value="1"/>
</dbReference>
<evidence type="ECO:0000313" key="4">
    <source>
        <dbReference type="EMBL" id="CAL4895117.1"/>
    </source>
</evidence>
<proteinExistence type="inferred from homology"/>
<protein>
    <recommendedName>
        <fullName evidence="3">DUF1618 domain-containing protein</fullName>
    </recommendedName>
</protein>
<keyword evidence="5" id="KW-1185">Reference proteome</keyword>
<dbReference type="Pfam" id="PF07762">
    <property type="entry name" value="DUF1618"/>
    <property type="match status" value="1"/>
</dbReference>